<dbReference type="InterPro" id="IPR004367">
    <property type="entry name" value="Cyclin_C-dom"/>
</dbReference>
<dbReference type="InterPro" id="IPR039361">
    <property type="entry name" value="Cyclin"/>
</dbReference>
<evidence type="ECO:0000313" key="9">
    <source>
        <dbReference type="Ensembl" id="ENSSDAP00000009378.1"/>
    </source>
</evidence>
<dbReference type="SMART" id="SM01332">
    <property type="entry name" value="Cyclin_C"/>
    <property type="match status" value="1"/>
</dbReference>
<feature type="region of interest" description="Disordered" evidence="6">
    <location>
        <begin position="629"/>
        <end position="648"/>
    </location>
</feature>
<evidence type="ECO:0000259" key="7">
    <source>
        <dbReference type="SMART" id="SM00385"/>
    </source>
</evidence>
<feature type="region of interest" description="Disordered" evidence="6">
    <location>
        <begin position="206"/>
        <end position="229"/>
    </location>
</feature>
<organism evidence="9 10">
    <name type="scientific">Spermophilus dauricus</name>
    <name type="common">Daurian ground squirrel</name>
    <dbReference type="NCBI Taxonomy" id="99837"/>
    <lineage>
        <taxon>Eukaryota</taxon>
        <taxon>Metazoa</taxon>
        <taxon>Chordata</taxon>
        <taxon>Craniata</taxon>
        <taxon>Vertebrata</taxon>
        <taxon>Euteleostomi</taxon>
        <taxon>Mammalia</taxon>
        <taxon>Eutheria</taxon>
        <taxon>Euarchontoglires</taxon>
        <taxon>Glires</taxon>
        <taxon>Rodentia</taxon>
        <taxon>Sciuromorpha</taxon>
        <taxon>Sciuridae</taxon>
        <taxon>Xerinae</taxon>
        <taxon>Marmotini</taxon>
        <taxon>Spermophilus</taxon>
    </lineage>
</organism>
<comment type="similarity">
    <text evidence="1">Belongs to the cyclin family. Cyclin AB subfamily.</text>
</comment>
<feature type="region of interest" description="Disordered" evidence="6">
    <location>
        <begin position="1"/>
        <end position="30"/>
    </location>
</feature>
<proteinExistence type="inferred from homology"/>
<feature type="domain" description="Cyclin-like" evidence="7">
    <location>
        <begin position="1098"/>
        <end position="1182"/>
    </location>
</feature>
<evidence type="ECO:0000313" key="10">
    <source>
        <dbReference type="Proteomes" id="UP000694422"/>
    </source>
</evidence>
<keyword evidence="2" id="KW-0132">Cell division</keyword>
<evidence type="ECO:0000256" key="2">
    <source>
        <dbReference type="ARBA" id="ARBA00022618"/>
    </source>
</evidence>
<evidence type="ECO:0000256" key="3">
    <source>
        <dbReference type="ARBA" id="ARBA00023127"/>
    </source>
</evidence>
<name>A0A8C9PMC0_SPEDA</name>
<dbReference type="GO" id="GO:0051301">
    <property type="term" value="P:cell division"/>
    <property type="evidence" value="ECO:0007669"/>
    <property type="project" value="UniProtKB-KW"/>
</dbReference>
<evidence type="ECO:0000256" key="5">
    <source>
        <dbReference type="RuleBase" id="RU000383"/>
    </source>
</evidence>
<dbReference type="InterPro" id="IPR048258">
    <property type="entry name" value="Cyclins_cyclin-box"/>
</dbReference>
<dbReference type="CDD" id="cd20508">
    <property type="entry name" value="CYCLIN_CCNB3_rpt1"/>
    <property type="match status" value="1"/>
</dbReference>
<dbReference type="InterPro" id="IPR006671">
    <property type="entry name" value="Cyclin_N"/>
</dbReference>
<dbReference type="Pfam" id="PF02984">
    <property type="entry name" value="Cyclin_C"/>
    <property type="match status" value="1"/>
</dbReference>
<accession>A0A8C9PMC0</accession>
<reference evidence="9" key="2">
    <citation type="submission" date="2025-09" db="UniProtKB">
        <authorList>
            <consortium name="Ensembl"/>
        </authorList>
    </citation>
    <scope>IDENTIFICATION</scope>
</reference>
<keyword evidence="10" id="KW-1185">Reference proteome</keyword>
<feature type="domain" description="Cyclin-like" evidence="7">
    <location>
        <begin position="1195"/>
        <end position="1279"/>
    </location>
</feature>
<evidence type="ECO:0008006" key="11">
    <source>
        <dbReference type="Google" id="ProtNLM"/>
    </source>
</evidence>
<dbReference type="InterPro" id="IPR013763">
    <property type="entry name" value="Cyclin-like_dom"/>
</dbReference>
<reference evidence="9" key="1">
    <citation type="submission" date="2025-08" db="UniProtKB">
        <authorList>
            <consortium name="Ensembl"/>
        </authorList>
    </citation>
    <scope>IDENTIFICATION</scope>
</reference>
<protein>
    <recommendedName>
        <fullName evidence="11">G2/mitotic-specific cyclin-B3</fullName>
    </recommendedName>
</protein>
<dbReference type="InterPro" id="IPR036915">
    <property type="entry name" value="Cyclin-like_sf"/>
</dbReference>
<evidence type="ECO:0000256" key="4">
    <source>
        <dbReference type="ARBA" id="ARBA00023306"/>
    </source>
</evidence>
<dbReference type="PROSITE" id="PS00292">
    <property type="entry name" value="CYCLINS"/>
    <property type="match status" value="1"/>
</dbReference>
<dbReference type="CDD" id="cd20510">
    <property type="entry name" value="CYCLIN_CCNB3_rpt2"/>
    <property type="match status" value="1"/>
</dbReference>
<feature type="domain" description="Cyclin C-terminal" evidence="8">
    <location>
        <begin position="1191"/>
        <end position="1307"/>
    </location>
</feature>
<dbReference type="FunFam" id="1.10.472.10:FF:000001">
    <property type="entry name" value="G2/mitotic-specific cyclin"/>
    <property type="match status" value="1"/>
</dbReference>
<dbReference type="Proteomes" id="UP000694422">
    <property type="component" value="Unplaced"/>
</dbReference>
<dbReference type="Pfam" id="PF00134">
    <property type="entry name" value="Cyclin_N"/>
    <property type="match status" value="1"/>
</dbReference>
<feature type="region of interest" description="Disordered" evidence="6">
    <location>
        <begin position="1016"/>
        <end position="1039"/>
    </location>
</feature>
<evidence type="ECO:0000259" key="8">
    <source>
        <dbReference type="SMART" id="SM01332"/>
    </source>
</evidence>
<feature type="compositionally biased region" description="Basic residues" evidence="6">
    <location>
        <begin position="220"/>
        <end position="229"/>
    </location>
</feature>
<sequence length="1318" mass="151131">MPLPLLRQSSKPETKKFQSGKIVPCDHDLSNKGENHQAKICPFSPQGMVKKRSAFEDLTNASQSQPAESKKEANKEIVKDVFKSISKNRRVYRSAKHKEMKRYKLEISPVTASTTPVPNIMEKTLIVDISTNFKTPATEEALLINKSLVLKEETTTEETNINKMSLKKCRNHEDMSLLKQSLSLQEQTDSDDEFVIETSCWEDFRKKPKTEKSSPTKKQLTLKKQQHATKGRISNVMKPLVLQKVTSEEKSLSKEPLSFKRKSASEKVSVFWKPSALQEKPATEREVSILKTSLTLWEKIDLEEESFFKESSVFKEKPTTEETFSNRKCITQGKISYLKKPLVLQKVTSGEKSLITKPSPFRKMPTTEQESLSWESSTLQEKHTTQEVVGFLKKPRALQENRNHEDKSFMELVSYKKKHIIKQTTYTKKPSPLNKKFNTQGVISCLKPQTPLTPQKSSTKEESLLEEAVGFPKEHTIEKATLSKNPLSLKKQQPTTQGTVSHMKKPLVLQMVTSEEKSLVKEPLSFKEENVSLEKKKGTIYSVPFWKELSDWQDIIDKENNSIYVKPVSLGKKPTTEETVLSKIPLSLKKKETTYGKVFLVKNPLVLQKTTSEKSSLYKKLLPLKKKPTTEEKFSQEPSSLKKKHTNQQEVSLLKQPSFFQEITTEEKSDSKDPATLKEKLITEKKFLFQEPHSLHFKPTNEDESLFQKALVLQEKTSTKEDSPEKLLALQEKSISEEKSLFNKLSNLEKEPSTEEAPSIEGQLSLMKLDAQGQLALHENITSDEKFVINQPMTLQEFLNIEKEILLEEPLVIQENPSIEKETVLKKPLILLRNSTIKKQYTMDTGAHFKEALAFHEEPSIEEQQKPTVGGGGLFMEPLASQENPSAEMEATLKELWALQEKFNIQKVTIPEEPLVIQEKSNVEKEPLAMQEKTTTKEIFLFKEILDLDEKPITGKEFSFKDPLALEENPTHKEDTFSKTFLTLDIKNDPRVSSTTLETSTDKSSAANMCNAQYSTTSQSSECEPDSKGPFSSQSESIEKEMTIPEDIDKDHSDPCFNLIYAKDIFSYLKKREENFILIKYMDKQTDINSDMRAILVDWLVEVQMTFEVCHETLYLAVKLVDHYLMKVVCQKDKLQLLGSTAFLIAAKFEEPSPPCVDDFLYICEDIYKRDELLAMEISILQALNFDINIPIAYHFLRRYARCVHASMKTLTLSRFICEMTLQEYDYVQERASKLAAGSFLLALYMKKLEHCVPILEYYSGYKSSELHPLVRRLNFMLTFSSYNRLKTVYSKYSHQIFFEVAKIPPLDTSKLEEIWGS</sequence>
<evidence type="ECO:0000256" key="6">
    <source>
        <dbReference type="SAM" id="MobiDB-lite"/>
    </source>
</evidence>
<dbReference type="SMART" id="SM00385">
    <property type="entry name" value="CYCLIN"/>
    <property type="match status" value="2"/>
</dbReference>
<keyword evidence="3 5" id="KW-0195">Cyclin</keyword>
<keyword evidence="4" id="KW-0131">Cell cycle</keyword>
<dbReference type="SUPFAM" id="SSF47954">
    <property type="entry name" value="Cyclin-like"/>
    <property type="match status" value="2"/>
</dbReference>
<evidence type="ECO:0000256" key="1">
    <source>
        <dbReference type="ARBA" id="ARBA00006955"/>
    </source>
</evidence>
<dbReference type="Ensembl" id="ENSSDAT00000010652.1">
    <property type="protein sequence ID" value="ENSSDAP00000009378.1"/>
    <property type="gene ID" value="ENSSDAG00000008367.1"/>
</dbReference>
<dbReference type="Gene3D" id="1.10.472.10">
    <property type="entry name" value="Cyclin-like"/>
    <property type="match status" value="2"/>
</dbReference>
<dbReference type="PANTHER" id="PTHR10177">
    <property type="entry name" value="CYCLINS"/>
    <property type="match status" value="1"/>
</dbReference>